<feature type="compositionally biased region" description="Low complexity" evidence="1">
    <location>
        <begin position="231"/>
        <end position="244"/>
    </location>
</feature>
<proteinExistence type="predicted"/>
<reference evidence="2" key="1">
    <citation type="submission" date="2014-05" db="EMBL/GenBank/DDBJ databases">
        <title>The genome and life-stage specific transcriptomes of Globodera pallida elucidate key aspects of plant parasitism by a cyst nematode.</title>
        <authorList>
            <person name="Cotton J.A."/>
            <person name="Lilley C.J."/>
            <person name="Jones L.M."/>
            <person name="Kikuchi T."/>
            <person name="Reid A.J."/>
            <person name="Thorpe P."/>
            <person name="Tsai I.J."/>
            <person name="Beasley H."/>
            <person name="Blok V."/>
            <person name="Cock P.J.A."/>
            <person name="Van den Akker S.E."/>
            <person name="Holroyd N."/>
            <person name="Hunt M."/>
            <person name="Mantelin S."/>
            <person name="Naghra H."/>
            <person name="Pain A."/>
            <person name="Palomares-Rius J.E."/>
            <person name="Zarowiecki M."/>
            <person name="Berriman M."/>
            <person name="Jones J.T."/>
            <person name="Urwin P.E."/>
        </authorList>
    </citation>
    <scope>NUCLEOTIDE SEQUENCE [LARGE SCALE GENOMIC DNA]</scope>
    <source>
        <strain evidence="2">Lindley</strain>
    </source>
</reference>
<organism evidence="2 3">
    <name type="scientific">Globodera pallida</name>
    <name type="common">Potato cyst nematode worm</name>
    <name type="synonym">Heterodera pallida</name>
    <dbReference type="NCBI Taxonomy" id="36090"/>
    <lineage>
        <taxon>Eukaryota</taxon>
        <taxon>Metazoa</taxon>
        <taxon>Ecdysozoa</taxon>
        <taxon>Nematoda</taxon>
        <taxon>Chromadorea</taxon>
        <taxon>Rhabditida</taxon>
        <taxon>Tylenchina</taxon>
        <taxon>Tylenchomorpha</taxon>
        <taxon>Tylenchoidea</taxon>
        <taxon>Heteroderidae</taxon>
        <taxon>Heteroderinae</taxon>
        <taxon>Globodera</taxon>
    </lineage>
</organism>
<name>A0A183CIY4_GLOPA</name>
<dbReference type="WBParaSite" id="GPLIN_001284000">
    <property type="protein sequence ID" value="GPLIN_001284000"/>
    <property type="gene ID" value="GPLIN_001284000"/>
</dbReference>
<reference evidence="3" key="2">
    <citation type="submission" date="2016-06" db="UniProtKB">
        <authorList>
            <consortium name="WormBaseParasite"/>
        </authorList>
    </citation>
    <scope>IDENTIFICATION</scope>
</reference>
<accession>A0A183CIY4</accession>
<sequence length="459" mass="49732">MPPSTHFGAPPLDDICENGTLSATSMAANQRVSKYGTKGHPTMPSVSRHNSEPKLAPKTTLAEFMRWWNRREVALSVRCRRAVPPILPLCHRMLFRRSNRAAQHQQQQFLERAQQQQFVKSAEPPQQMLTTTAQQQLHQFVSNRRPLLPPLRPRRRVLLPLPPAARPDTSSTVPAGGTKCVRTAICCQPPDHRFPAAGLRRAMSDHQICFMDPRRDVEAEEIRRGGPKGNSWSSKLSSSSAATNAKKRVSFSTAAIIVPPPPSPAARDEDDGNESAGGEEKVPSMGQQPAHERHAHPPPPASSPTTFVVSLPAASATPVKPILARKSDRPSLAFSAVAVVAVADPPPSSSAEFRRRINTVTSIGDDAFCAMDYATFRAWRRGSRLSVDVLNNANSCGGGGGGTEAENAVGVAQSLGKSAGRARPNVVGWLRLLKRVLDDCLRQRKEKRPNAAGAKVSAC</sequence>
<feature type="region of interest" description="Disordered" evidence="1">
    <location>
        <begin position="220"/>
        <end position="307"/>
    </location>
</feature>
<evidence type="ECO:0000313" key="3">
    <source>
        <dbReference type="WBParaSite" id="GPLIN_001284000"/>
    </source>
</evidence>
<dbReference type="Proteomes" id="UP000050741">
    <property type="component" value="Unassembled WGS sequence"/>
</dbReference>
<keyword evidence="2" id="KW-1185">Reference proteome</keyword>
<dbReference type="AlphaFoldDB" id="A0A183CIY4"/>
<feature type="region of interest" description="Disordered" evidence="1">
    <location>
        <begin position="34"/>
        <end position="54"/>
    </location>
</feature>
<protein>
    <submittedName>
        <fullName evidence="3">Uncharacterized protein</fullName>
    </submittedName>
</protein>
<evidence type="ECO:0000313" key="2">
    <source>
        <dbReference type="Proteomes" id="UP000050741"/>
    </source>
</evidence>
<evidence type="ECO:0000256" key="1">
    <source>
        <dbReference type="SAM" id="MobiDB-lite"/>
    </source>
</evidence>